<dbReference type="EMBL" id="MDEE01000001">
    <property type="protein sequence ID" value="PPU58992.1"/>
    <property type="molecule type" value="Genomic_DNA"/>
</dbReference>
<dbReference type="AlphaFoldDB" id="A0A2S7CBQ8"/>
<protein>
    <recommendedName>
        <fullName evidence="1">KAP NTPase domain-containing protein</fullName>
    </recommendedName>
</protein>
<evidence type="ECO:0000313" key="3">
    <source>
        <dbReference type="Proteomes" id="UP000238908"/>
    </source>
</evidence>
<dbReference type="InterPro" id="IPR027417">
    <property type="entry name" value="P-loop_NTPase"/>
</dbReference>
<name>A0A2S7CBQ8_9XANT</name>
<dbReference type="Proteomes" id="UP000238908">
    <property type="component" value="Unassembled WGS sequence"/>
</dbReference>
<dbReference type="InterPro" id="IPR011646">
    <property type="entry name" value="KAP_P-loop"/>
</dbReference>
<evidence type="ECO:0000259" key="1">
    <source>
        <dbReference type="Pfam" id="PF07693"/>
    </source>
</evidence>
<proteinExistence type="predicted"/>
<accession>A0A2S7CBQ8</accession>
<sequence>MMTRSLEISTDGALDPVNALESDGLLRGGFARATVDALRAVSANAGFVISLEGPWGSGKTSMFAMIEQVLRQDPNQHAVIVHFNPWLIGDRDGLLRQFLASISHAIALGDKGKEARKVANELLNYSKAFDLVKLIPGAEPWASIVQSVVKGAGGAAKGFATQKELDLEDRKRAVEKALTAFGKKVYVFIDDVDRLYPEEVFEMVRIIKSVGQLPSVGYLVAWDPDYVRRALRSANVPHASTYVDKIVQVRLPIPAISWQLRAQLFQEALKSADPLAFEDHFPHQHRRLQLLYAGGFSDLLEQPRDVTRVINTFNVIEPGLRGEIVPADILGLACLMVRAPRVYTALRRDPQPFVTEISDQAGSERKRNHEESMDKLFARSPNPAAVRRLVRHLFPAAAQASGGHSYNRPSEVEGHLAAPGRLGIALGMSIGQTDVSIAEARRYLLDAESRQKISAQLTAENIYGFLEILGKVRADLPSDLVKHKIELCQDVAMLIDQPTLLLDREALRRLPLGVEDRALQTVETIAAGETPNIAGQVADAIARNPNALTLGGIVIANTLDEAIPKPPYSIVLSKAQLKGAAERFTANVEAAVSSGALWELRGPGRVLNAVTSAGVKGTKAVFTALKKQDPSLDQFATHFFESGYSSAHGVSFSVRPYLCTEKFISLNSLRAHARQRLKEELPPAARMAWRSVAEDQSFYVDGEKGRW</sequence>
<gene>
    <name evidence="2" type="ORF">XdyCFBP7245_00675</name>
</gene>
<comment type="caution">
    <text evidence="2">The sequence shown here is derived from an EMBL/GenBank/DDBJ whole genome shotgun (WGS) entry which is preliminary data.</text>
</comment>
<organism evidence="2 3">
    <name type="scientific">Xanthomonas dyei</name>
    <dbReference type="NCBI Taxonomy" id="743699"/>
    <lineage>
        <taxon>Bacteria</taxon>
        <taxon>Pseudomonadati</taxon>
        <taxon>Pseudomonadota</taxon>
        <taxon>Gammaproteobacteria</taxon>
        <taxon>Lysobacterales</taxon>
        <taxon>Lysobacteraceae</taxon>
        <taxon>Xanthomonas</taxon>
    </lineage>
</organism>
<reference evidence="2 3" key="1">
    <citation type="submission" date="2016-08" db="EMBL/GenBank/DDBJ databases">
        <authorList>
            <person name="Seilhamer J.J."/>
        </authorList>
    </citation>
    <scope>NUCLEOTIDE SEQUENCE [LARGE SCALE GENOMIC DNA]</scope>
    <source>
        <strain evidence="2 3">CFBP7245</strain>
    </source>
</reference>
<dbReference type="Gene3D" id="3.40.50.300">
    <property type="entry name" value="P-loop containing nucleotide triphosphate hydrolases"/>
    <property type="match status" value="1"/>
</dbReference>
<feature type="domain" description="KAP NTPase" evidence="1">
    <location>
        <begin position="30"/>
        <end position="318"/>
    </location>
</feature>
<evidence type="ECO:0000313" key="2">
    <source>
        <dbReference type="EMBL" id="PPU58992.1"/>
    </source>
</evidence>
<dbReference type="Pfam" id="PF07693">
    <property type="entry name" value="KAP_NTPase"/>
    <property type="match status" value="1"/>
</dbReference>
<dbReference type="SUPFAM" id="SSF52540">
    <property type="entry name" value="P-loop containing nucleoside triphosphate hydrolases"/>
    <property type="match status" value="1"/>
</dbReference>